<evidence type="ECO:0000256" key="3">
    <source>
        <dbReference type="ARBA" id="ARBA00022505"/>
    </source>
</evidence>
<organism evidence="12 13">
    <name type="scientific">Idiomarina aquatica</name>
    <dbReference type="NCBI Taxonomy" id="1327752"/>
    <lineage>
        <taxon>Bacteria</taxon>
        <taxon>Pseudomonadati</taxon>
        <taxon>Pseudomonadota</taxon>
        <taxon>Gammaproteobacteria</taxon>
        <taxon>Alteromonadales</taxon>
        <taxon>Idiomarinaceae</taxon>
        <taxon>Idiomarina</taxon>
    </lineage>
</organism>
<dbReference type="InterPro" id="IPR003593">
    <property type="entry name" value="AAA+_ATPase"/>
</dbReference>
<keyword evidence="2" id="KW-1003">Cell membrane</keyword>
<evidence type="ECO:0000313" key="12">
    <source>
        <dbReference type="EMBL" id="TDP32151.1"/>
    </source>
</evidence>
<dbReference type="SUPFAM" id="SSF52540">
    <property type="entry name" value="P-loop containing nucleoside triphosphate hydrolases"/>
    <property type="match status" value="1"/>
</dbReference>
<dbReference type="InterPro" id="IPR011868">
    <property type="entry name" value="ModC_ABC_ATP-bd"/>
</dbReference>
<dbReference type="Pfam" id="PF00005">
    <property type="entry name" value="ABC_tran"/>
    <property type="match status" value="1"/>
</dbReference>
<keyword evidence="1" id="KW-0813">Transport</keyword>
<dbReference type="Gene3D" id="2.40.50.100">
    <property type="match status" value="1"/>
</dbReference>
<evidence type="ECO:0000259" key="11">
    <source>
        <dbReference type="PROSITE" id="PS51866"/>
    </source>
</evidence>
<dbReference type="PANTHER" id="PTHR43514:SF4">
    <property type="entry name" value="ABC TRANSPORTER I FAMILY MEMBER 10"/>
    <property type="match status" value="1"/>
</dbReference>
<evidence type="ECO:0000259" key="10">
    <source>
        <dbReference type="PROSITE" id="PS50893"/>
    </source>
</evidence>
<dbReference type="InterPro" id="IPR008995">
    <property type="entry name" value="Mo/tungstate-bd_C_term_dom"/>
</dbReference>
<feature type="domain" description="ABC transporter" evidence="10">
    <location>
        <begin position="1"/>
        <end position="230"/>
    </location>
</feature>
<dbReference type="GO" id="GO:0005524">
    <property type="term" value="F:ATP binding"/>
    <property type="evidence" value="ECO:0007669"/>
    <property type="project" value="UniProtKB-KW"/>
</dbReference>
<dbReference type="GO" id="GO:0016020">
    <property type="term" value="C:membrane"/>
    <property type="evidence" value="ECO:0007669"/>
    <property type="project" value="InterPro"/>
</dbReference>
<dbReference type="GO" id="GO:0140359">
    <property type="term" value="F:ABC-type transporter activity"/>
    <property type="evidence" value="ECO:0007669"/>
    <property type="project" value="InterPro"/>
</dbReference>
<gene>
    <name evidence="12" type="ORF">DEU29_11010</name>
</gene>
<dbReference type="InterPro" id="IPR003439">
    <property type="entry name" value="ABC_transporter-like_ATP-bd"/>
</dbReference>
<dbReference type="InterPro" id="IPR050334">
    <property type="entry name" value="Molybdenum_import_ModC"/>
</dbReference>
<keyword evidence="13" id="KW-1185">Reference proteome</keyword>
<evidence type="ECO:0000256" key="4">
    <source>
        <dbReference type="ARBA" id="ARBA00022519"/>
    </source>
</evidence>
<dbReference type="EMBL" id="SNXI01000010">
    <property type="protein sequence ID" value="TDP32151.1"/>
    <property type="molecule type" value="Genomic_DNA"/>
</dbReference>
<dbReference type="PROSITE" id="PS50893">
    <property type="entry name" value="ABC_TRANSPORTER_2"/>
    <property type="match status" value="1"/>
</dbReference>
<dbReference type="NCBIfam" id="TIGR02142">
    <property type="entry name" value="modC_ABC"/>
    <property type="match status" value="1"/>
</dbReference>
<dbReference type="InterPro" id="IPR017871">
    <property type="entry name" value="ABC_transporter-like_CS"/>
</dbReference>
<dbReference type="PANTHER" id="PTHR43514">
    <property type="entry name" value="ABC TRANSPORTER I FAMILY MEMBER 10"/>
    <property type="match status" value="1"/>
</dbReference>
<dbReference type="PROSITE" id="PS51866">
    <property type="entry name" value="MOP"/>
    <property type="match status" value="1"/>
</dbReference>
<evidence type="ECO:0000256" key="2">
    <source>
        <dbReference type="ARBA" id="ARBA00022475"/>
    </source>
</evidence>
<dbReference type="Gene3D" id="3.40.50.300">
    <property type="entry name" value="P-loop containing nucleotide triphosphate hydrolases"/>
    <property type="match status" value="1"/>
</dbReference>
<proteinExistence type="predicted"/>
<keyword evidence="6 12" id="KW-0067">ATP-binding</keyword>
<comment type="caution">
    <text evidence="12">The sequence shown here is derived from an EMBL/GenBank/DDBJ whole genome shotgun (WGS) entry which is preliminary data.</text>
</comment>
<dbReference type="RefSeq" id="WP_166635898.1">
    <property type="nucleotide sequence ID" value="NZ_SNXI01000010.1"/>
</dbReference>
<dbReference type="PROSITE" id="PS00211">
    <property type="entry name" value="ABC_TRANSPORTER_1"/>
    <property type="match status" value="1"/>
</dbReference>
<evidence type="ECO:0000313" key="13">
    <source>
        <dbReference type="Proteomes" id="UP000295531"/>
    </source>
</evidence>
<dbReference type="GO" id="GO:0015098">
    <property type="term" value="F:molybdate ion transmembrane transporter activity"/>
    <property type="evidence" value="ECO:0007669"/>
    <property type="project" value="InterPro"/>
</dbReference>
<evidence type="ECO:0000256" key="9">
    <source>
        <dbReference type="PROSITE-ProRule" id="PRU01213"/>
    </source>
</evidence>
<keyword evidence="7" id="KW-1278">Translocase</keyword>
<name>A0A4R6P3L0_9GAMM</name>
<dbReference type="InterPro" id="IPR004606">
    <property type="entry name" value="Mop_domain"/>
</dbReference>
<dbReference type="InterPro" id="IPR005116">
    <property type="entry name" value="Transp-assoc_OB_typ1"/>
</dbReference>
<feature type="domain" description="Mop" evidence="11">
    <location>
        <begin position="290"/>
        <end position="354"/>
    </location>
</feature>
<evidence type="ECO:0000256" key="7">
    <source>
        <dbReference type="ARBA" id="ARBA00022967"/>
    </source>
</evidence>
<keyword evidence="3 9" id="KW-0500">Molybdenum</keyword>
<dbReference type="GO" id="GO:0016887">
    <property type="term" value="F:ATP hydrolysis activity"/>
    <property type="evidence" value="ECO:0007669"/>
    <property type="project" value="InterPro"/>
</dbReference>
<keyword evidence="4" id="KW-0997">Cell inner membrane</keyword>
<reference evidence="12 13" key="1">
    <citation type="submission" date="2019-03" db="EMBL/GenBank/DDBJ databases">
        <title>Freshwater and sediment microbial communities from various areas in North America, analyzing microbe dynamics in response to fracking.</title>
        <authorList>
            <person name="Lamendella R."/>
        </authorList>
    </citation>
    <scope>NUCLEOTIDE SEQUENCE [LARGE SCALE GENOMIC DNA]</scope>
    <source>
        <strain evidence="12 13">18_TX</strain>
    </source>
</reference>
<evidence type="ECO:0000256" key="6">
    <source>
        <dbReference type="ARBA" id="ARBA00022840"/>
    </source>
</evidence>
<dbReference type="Pfam" id="PF03459">
    <property type="entry name" value="TOBE"/>
    <property type="match status" value="1"/>
</dbReference>
<accession>A0A4R6P3L0</accession>
<dbReference type="InterPro" id="IPR027417">
    <property type="entry name" value="P-loop_NTPase"/>
</dbReference>
<evidence type="ECO:0000256" key="8">
    <source>
        <dbReference type="ARBA" id="ARBA00023136"/>
    </source>
</evidence>
<dbReference type="Proteomes" id="UP000295531">
    <property type="component" value="Unassembled WGS sequence"/>
</dbReference>
<protein>
    <submittedName>
        <fullName evidence="12">Molybdate transport system ATP-binding protein</fullName>
    </submittedName>
</protein>
<sequence length="354" mass="39298">MLSVDIRLQRRDFMLQLQHRFADNKITAVFGASGSGKSTLLRCIAGLEARVTGEISWQGQPWQNKKTFRKAEQRNLAMVFQQANLFSKKRVIDNIRYGLPKTTDDIFIEPQEVIDLLQLQPLLQRLPSQLSGGQQQRVAIARALLSQPKLLLLDEPLNGLDSDAKRQILGDLKRIQQRYQLPMLLVSHHVDEVVSLADEVVVIDNGVKVSAGSLVDEAPYLGQVSDGPLSIIELTQTDKPVEQGLRCWSMGVQQLWLPDGLTKTLNQVDKHKRLVIWARDVSISLSPARDSSLSNQVDATITDIQSAGHEAEKIVTLLVDGQLLRALVTVVSCQRLKLGVGQKITAAFKAAAMH</sequence>
<keyword evidence="5" id="KW-0547">Nucleotide-binding</keyword>
<dbReference type="AlphaFoldDB" id="A0A4R6P3L0"/>
<dbReference type="SMART" id="SM00382">
    <property type="entry name" value="AAA"/>
    <property type="match status" value="1"/>
</dbReference>
<dbReference type="SUPFAM" id="SSF50331">
    <property type="entry name" value="MOP-like"/>
    <property type="match status" value="1"/>
</dbReference>
<evidence type="ECO:0000256" key="1">
    <source>
        <dbReference type="ARBA" id="ARBA00022448"/>
    </source>
</evidence>
<evidence type="ECO:0000256" key="5">
    <source>
        <dbReference type="ARBA" id="ARBA00022741"/>
    </source>
</evidence>
<keyword evidence="8" id="KW-0472">Membrane</keyword>